<keyword evidence="4" id="KW-0819">tRNA processing</keyword>
<dbReference type="PANTHER" id="PTHR21392">
    <property type="entry name" value="TRNA-URIDINE AMINOCARBOXYPROPYLTRANSFERASE 2"/>
    <property type="match status" value="1"/>
</dbReference>
<reference evidence="7" key="2">
    <citation type="submission" date="2021-09" db="EMBL/GenBank/DDBJ databases">
        <authorList>
            <person name="Gilroy R."/>
        </authorList>
    </citation>
    <scope>NUCLEOTIDE SEQUENCE</scope>
    <source>
        <strain evidence="7">CHK175-13533</strain>
    </source>
</reference>
<evidence type="ECO:0000256" key="3">
    <source>
        <dbReference type="ARBA" id="ARBA00022691"/>
    </source>
</evidence>
<dbReference type="Proteomes" id="UP000700248">
    <property type="component" value="Unassembled WGS sequence"/>
</dbReference>
<dbReference type="PANTHER" id="PTHR21392:SF0">
    <property type="entry name" value="TRNA-URIDINE AMINOCARBOXYPROPYLTRANSFERASE 2"/>
    <property type="match status" value="1"/>
</dbReference>
<dbReference type="EC" id="2.5.1.25" evidence="1"/>
<evidence type="ECO:0000259" key="6">
    <source>
        <dbReference type="Pfam" id="PF03942"/>
    </source>
</evidence>
<accession>A0A9D2VHD7</accession>
<dbReference type="EMBL" id="DYTQ01000103">
    <property type="protein sequence ID" value="HJH24737.1"/>
    <property type="molecule type" value="Genomic_DNA"/>
</dbReference>
<evidence type="ECO:0000256" key="1">
    <source>
        <dbReference type="ARBA" id="ARBA00012386"/>
    </source>
</evidence>
<sequence>MTNRLTCSRCLRPQTHCLCAYIGCIPNQTHVLVLQHPEEHKHPLNTARLAVLGLQNAELLIGESFPDLVSRLTSSPA</sequence>
<dbReference type="GO" id="GO:0008033">
    <property type="term" value="P:tRNA processing"/>
    <property type="evidence" value="ECO:0007669"/>
    <property type="project" value="UniProtKB-KW"/>
</dbReference>
<keyword evidence="2" id="KW-0808">Transferase</keyword>
<protein>
    <recommendedName>
        <fullName evidence="1">tRNA-uridine aminocarboxypropyltransferase</fullName>
        <ecNumber evidence="1">2.5.1.25</ecNumber>
    </recommendedName>
</protein>
<evidence type="ECO:0000256" key="2">
    <source>
        <dbReference type="ARBA" id="ARBA00022679"/>
    </source>
</evidence>
<dbReference type="RefSeq" id="WP_167661974.1">
    <property type="nucleotide sequence ID" value="NZ_DYTQ01000103.1"/>
</dbReference>
<comment type="caution">
    <text evidence="7">The sequence shown here is derived from an EMBL/GenBank/DDBJ whole genome shotgun (WGS) entry which is preliminary data.</text>
</comment>
<gene>
    <name evidence="7" type="ORF">K8U84_09310</name>
</gene>
<evidence type="ECO:0000256" key="4">
    <source>
        <dbReference type="ARBA" id="ARBA00022694"/>
    </source>
</evidence>
<dbReference type="InterPro" id="IPR039262">
    <property type="entry name" value="DTWD2/TAPT"/>
</dbReference>
<evidence type="ECO:0000313" key="8">
    <source>
        <dbReference type="Proteomes" id="UP000700248"/>
    </source>
</evidence>
<evidence type="ECO:0000256" key="5">
    <source>
        <dbReference type="ARBA" id="ARBA00034489"/>
    </source>
</evidence>
<keyword evidence="3" id="KW-0949">S-adenosyl-L-methionine</keyword>
<name>A0A9D2VHD7_9BURK</name>
<comment type="similarity">
    <text evidence="5">Belongs to the TDD superfamily. DTWD2 family.</text>
</comment>
<dbReference type="AlphaFoldDB" id="A0A9D2VHD7"/>
<organism evidence="7 8">
    <name type="scientific">Paenalcaligenes hominis</name>
    <dbReference type="NCBI Taxonomy" id="643674"/>
    <lineage>
        <taxon>Bacteria</taxon>
        <taxon>Pseudomonadati</taxon>
        <taxon>Pseudomonadota</taxon>
        <taxon>Betaproteobacteria</taxon>
        <taxon>Burkholderiales</taxon>
        <taxon>Alcaligenaceae</taxon>
        <taxon>Paenalcaligenes</taxon>
    </lineage>
</organism>
<dbReference type="GO" id="GO:0016432">
    <property type="term" value="F:tRNA-uridine aminocarboxypropyltransferase activity"/>
    <property type="evidence" value="ECO:0007669"/>
    <property type="project" value="UniProtKB-EC"/>
</dbReference>
<dbReference type="InterPro" id="IPR005636">
    <property type="entry name" value="DTW"/>
</dbReference>
<feature type="domain" description="DTW" evidence="6">
    <location>
        <begin position="5"/>
        <end position="67"/>
    </location>
</feature>
<dbReference type="Pfam" id="PF03942">
    <property type="entry name" value="DTW"/>
    <property type="match status" value="1"/>
</dbReference>
<evidence type="ECO:0000313" key="7">
    <source>
        <dbReference type="EMBL" id="HJH24737.1"/>
    </source>
</evidence>
<proteinExistence type="inferred from homology"/>
<reference evidence="7" key="1">
    <citation type="journal article" date="2021" name="PeerJ">
        <title>Extensive microbial diversity within the chicken gut microbiome revealed by metagenomics and culture.</title>
        <authorList>
            <person name="Gilroy R."/>
            <person name="Ravi A."/>
            <person name="Getino M."/>
            <person name="Pursley I."/>
            <person name="Horton D.L."/>
            <person name="Alikhan N.F."/>
            <person name="Baker D."/>
            <person name="Gharbi K."/>
            <person name="Hall N."/>
            <person name="Watson M."/>
            <person name="Adriaenssens E.M."/>
            <person name="Foster-Nyarko E."/>
            <person name="Jarju S."/>
            <person name="Secka A."/>
            <person name="Antonio M."/>
            <person name="Oren A."/>
            <person name="Chaudhuri R.R."/>
            <person name="La Ragione R."/>
            <person name="Hildebrand F."/>
            <person name="Pallen M.J."/>
        </authorList>
    </citation>
    <scope>NUCLEOTIDE SEQUENCE</scope>
    <source>
        <strain evidence="7">CHK175-13533</strain>
    </source>
</reference>